<evidence type="ECO:0000313" key="2">
    <source>
        <dbReference type="Proteomes" id="UP000075243"/>
    </source>
</evidence>
<dbReference type="AlphaFoldDB" id="A0A151QTP2"/>
<accession>A0A151QTP2</accession>
<proteinExistence type="predicted"/>
<dbReference type="Proteomes" id="UP000075243">
    <property type="component" value="Unassembled WGS sequence"/>
</dbReference>
<dbReference type="OMA" id="KSISHHI"/>
<dbReference type="EMBL" id="KQ484835">
    <property type="protein sequence ID" value="KYP33606.1"/>
    <property type="molecule type" value="Genomic_DNA"/>
</dbReference>
<gene>
    <name evidence="1" type="ORF">KK1_045532</name>
</gene>
<evidence type="ECO:0000313" key="1">
    <source>
        <dbReference type="EMBL" id="KYP33606.1"/>
    </source>
</evidence>
<sequence>MEVFIIQAKIEEDSELDRKSEISEVKLIGLAKEFQDVFPKEVPRGLPPVRGIEHHIDLIPRASLPNKPT</sequence>
<organism evidence="1 2">
    <name type="scientific">Cajanus cajan</name>
    <name type="common">Pigeon pea</name>
    <name type="synonym">Cajanus indicus</name>
    <dbReference type="NCBI Taxonomy" id="3821"/>
    <lineage>
        <taxon>Eukaryota</taxon>
        <taxon>Viridiplantae</taxon>
        <taxon>Streptophyta</taxon>
        <taxon>Embryophyta</taxon>
        <taxon>Tracheophyta</taxon>
        <taxon>Spermatophyta</taxon>
        <taxon>Magnoliopsida</taxon>
        <taxon>eudicotyledons</taxon>
        <taxon>Gunneridae</taxon>
        <taxon>Pentapetalae</taxon>
        <taxon>rosids</taxon>
        <taxon>fabids</taxon>
        <taxon>Fabales</taxon>
        <taxon>Fabaceae</taxon>
        <taxon>Papilionoideae</taxon>
        <taxon>50 kb inversion clade</taxon>
        <taxon>NPAAA clade</taxon>
        <taxon>indigoferoid/millettioid clade</taxon>
        <taxon>Phaseoleae</taxon>
        <taxon>Cajanus</taxon>
    </lineage>
</organism>
<name>A0A151QTP2_CAJCA</name>
<keyword evidence="2" id="KW-1185">Reference proteome</keyword>
<reference evidence="1" key="1">
    <citation type="journal article" date="2012" name="Nat. Biotechnol.">
        <title>Draft genome sequence of pigeonpea (Cajanus cajan), an orphan legume crop of resource-poor farmers.</title>
        <authorList>
            <person name="Varshney R.K."/>
            <person name="Chen W."/>
            <person name="Li Y."/>
            <person name="Bharti A.K."/>
            <person name="Saxena R.K."/>
            <person name="Schlueter J.A."/>
            <person name="Donoghue M.T."/>
            <person name="Azam S."/>
            <person name="Fan G."/>
            <person name="Whaley A.M."/>
            <person name="Farmer A.D."/>
            <person name="Sheridan J."/>
            <person name="Iwata A."/>
            <person name="Tuteja R."/>
            <person name="Penmetsa R.V."/>
            <person name="Wu W."/>
            <person name="Upadhyaya H.D."/>
            <person name="Yang S.P."/>
            <person name="Shah T."/>
            <person name="Saxena K.B."/>
            <person name="Michael T."/>
            <person name="McCombie W.R."/>
            <person name="Yang B."/>
            <person name="Zhang G."/>
            <person name="Yang H."/>
            <person name="Wang J."/>
            <person name="Spillane C."/>
            <person name="Cook D.R."/>
            <person name="May G.D."/>
            <person name="Xu X."/>
            <person name="Jackson S.A."/>
        </authorList>
    </citation>
    <scope>NUCLEOTIDE SEQUENCE [LARGE SCALE GENOMIC DNA]</scope>
</reference>
<evidence type="ECO:0008006" key="3">
    <source>
        <dbReference type="Google" id="ProtNLM"/>
    </source>
</evidence>
<dbReference type="Gramene" id="C.cajan_42021.t">
    <property type="protein sequence ID" value="C.cajan_42021.t"/>
    <property type="gene ID" value="C.cajan_42021"/>
</dbReference>
<protein>
    <recommendedName>
        <fullName evidence="3">Reverse transcriptase domain-containing protein</fullName>
    </recommendedName>
</protein>